<accession>A0A2W5TKB4</accession>
<dbReference type="PROSITE" id="PS51257">
    <property type="entry name" value="PROKAR_LIPOPROTEIN"/>
    <property type="match status" value="1"/>
</dbReference>
<name>A0A2W5TKB4_9BACT</name>
<sequence>MLGFARRSRAVRKRWLASMLSLSGCFNPDDIVPIRGLVEIPGQRVELVRSRFCDGQWVPLKSTNAGENGAYSFEVFRAQVQTFAGGLPPCLRVQSRFASGTVAQSTIQRLELGLELPPFFDWRPSLSIDGGALVFRPLDAGPLPSWHQATLRASDGAIAWRQSEQVFDEHGSHLEPLVFDERVLVEFDSSLSIEGRYRNREISPTAPTLTRSESVVLLPAEGLNFSASSSPASRGSTCDELSSPCALADGVLADVEIHFAGVPQVTMRFPAPITPTLIVVRELGVGGPPQFAYGDAGNAVAAFHVVQFVGFTSDGGEIEIGSRKLFANPDLDFELLPDGSVRSASHSFVVPVSESNSIVGVQLRGARFRRLTEVSVY</sequence>
<comment type="caution">
    <text evidence="1">The sequence shown here is derived from an EMBL/GenBank/DDBJ whole genome shotgun (WGS) entry which is preliminary data.</text>
</comment>
<protein>
    <recommendedName>
        <fullName evidence="3">Lipoprotein</fullName>
    </recommendedName>
</protein>
<evidence type="ECO:0008006" key="3">
    <source>
        <dbReference type="Google" id="ProtNLM"/>
    </source>
</evidence>
<proteinExistence type="predicted"/>
<dbReference type="Proteomes" id="UP000249061">
    <property type="component" value="Unassembled WGS sequence"/>
</dbReference>
<reference evidence="1 2" key="1">
    <citation type="submission" date="2017-08" db="EMBL/GenBank/DDBJ databases">
        <title>Infants hospitalized years apart are colonized by the same room-sourced microbial strains.</title>
        <authorList>
            <person name="Brooks B."/>
            <person name="Olm M.R."/>
            <person name="Firek B.A."/>
            <person name="Baker R."/>
            <person name="Thomas B.C."/>
            <person name="Morowitz M.J."/>
            <person name="Banfield J.F."/>
        </authorList>
    </citation>
    <scope>NUCLEOTIDE SEQUENCE [LARGE SCALE GENOMIC DNA]</scope>
    <source>
        <strain evidence="1">S2_003_000_R2_14</strain>
    </source>
</reference>
<evidence type="ECO:0000313" key="2">
    <source>
        <dbReference type="Proteomes" id="UP000249061"/>
    </source>
</evidence>
<organism evidence="1 2">
    <name type="scientific">Archangium gephyra</name>
    <dbReference type="NCBI Taxonomy" id="48"/>
    <lineage>
        <taxon>Bacteria</taxon>
        <taxon>Pseudomonadati</taxon>
        <taxon>Myxococcota</taxon>
        <taxon>Myxococcia</taxon>
        <taxon>Myxococcales</taxon>
        <taxon>Cystobacterineae</taxon>
        <taxon>Archangiaceae</taxon>
        <taxon>Archangium</taxon>
    </lineage>
</organism>
<evidence type="ECO:0000313" key="1">
    <source>
        <dbReference type="EMBL" id="PZR13186.1"/>
    </source>
</evidence>
<dbReference type="EMBL" id="QFQP01000010">
    <property type="protein sequence ID" value="PZR13186.1"/>
    <property type="molecule type" value="Genomic_DNA"/>
</dbReference>
<dbReference type="AlphaFoldDB" id="A0A2W5TKB4"/>
<gene>
    <name evidence="1" type="ORF">DI536_12910</name>
</gene>